<evidence type="ECO:0000313" key="13">
    <source>
        <dbReference type="Proteomes" id="UP000319715"/>
    </source>
</evidence>
<dbReference type="SUPFAM" id="SSF81452">
    <property type="entry name" value="Cytochrome c oxidase subunit III-like"/>
    <property type="match status" value="1"/>
</dbReference>
<dbReference type="Pfam" id="PF00510">
    <property type="entry name" value="COX3"/>
    <property type="match status" value="1"/>
</dbReference>
<evidence type="ECO:0000256" key="6">
    <source>
        <dbReference type="ARBA" id="ARBA00022989"/>
    </source>
</evidence>
<evidence type="ECO:0000256" key="10">
    <source>
        <dbReference type="SAM" id="Phobius"/>
    </source>
</evidence>
<dbReference type="PANTHER" id="PTHR11403:SF7">
    <property type="entry name" value="CYTOCHROME C OXIDASE SUBUNIT 3"/>
    <property type="match status" value="1"/>
</dbReference>
<dbReference type="InterPro" id="IPR000298">
    <property type="entry name" value="Cyt_c_oxidase-like_su3"/>
</dbReference>
<comment type="caution">
    <text evidence="12">The sequence shown here is derived from an EMBL/GenBank/DDBJ whole genome shotgun (WGS) entry which is preliminary data.</text>
</comment>
<protein>
    <recommendedName>
        <fullName evidence="3">cytochrome-c oxidase</fullName>
        <ecNumber evidence="3">7.1.1.9</ecNumber>
    </recommendedName>
    <alternativeName>
        <fullName evidence="8">Cytochrome c oxidase polypeptide III</fullName>
    </alternativeName>
</protein>
<comment type="similarity">
    <text evidence="2 9">Belongs to the cytochrome c oxidase subunit 3 family.</text>
</comment>
<evidence type="ECO:0000313" key="12">
    <source>
        <dbReference type="EMBL" id="TQC56337.1"/>
    </source>
</evidence>
<dbReference type="EC" id="7.1.1.9" evidence="3"/>
<evidence type="ECO:0000256" key="7">
    <source>
        <dbReference type="ARBA" id="ARBA00023136"/>
    </source>
</evidence>
<dbReference type="EMBL" id="VICF01000208">
    <property type="protein sequence ID" value="TQC56337.1"/>
    <property type="molecule type" value="Genomic_DNA"/>
</dbReference>
<dbReference type="PROSITE" id="PS50253">
    <property type="entry name" value="COX3"/>
    <property type="match status" value="1"/>
</dbReference>
<dbReference type="InterPro" id="IPR035973">
    <property type="entry name" value="Cyt_c_oxidase_su3-like_sf"/>
</dbReference>
<dbReference type="PANTHER" id="PTHR11403">
    <property type="entry name" value="CYTOCHROME C OXIDASE SUBUNIT III"/>
    <property type="match status" value="1"/>
</dbReference>
<accession>A0ABY2ZQF8</accession>
<evidence type="ECO:0000256" key="5">
    <source>
        <dbReference type="ARBA" id="ARBA00022967"/>
    </source>
</evidence>
<comment type="subcellular location">
    <subcellularLocation>
        <location evidence="9">Cell membrane</location>
        <topology evidence="9">Multi-pass membrane protein</topology>
    </subcellularLocation>
    <subcellularLocation>
        <location evidence="1">Membrane</location>
        <topology evidence="1">Multi-pass membrane protein</topology>
    </subcellularLocation>
</comment>
<dbReference type="RefSeq" id="WP_181444828.1">
    <property type="nucleotide sequence ID" value="NZ_VICF01000208.1"/>
</dbReference>
<organism evidence="12 13">
    <name type="scientific">Pantoea dispersa</name>
    <dbReference type="NCBI Taxonomy" id="59814"/>
    <lineage>
        <taxon>Bacteria</taxon>
        <taxon>Pseudomonadati</taxon>
        <taxon>Pseudomonadota</taxon>
        <taxon>Gammaproteobacteria</taxon>
        <taxon>Enterobacterales</taxon>
        <taxon>Erwiniaceae</taxon>
        <taxon>Pantoea</taxon>
    </lineage>
</organism>
<feature type="non-terminal residue" evidence="12">
    <location>
        <position position="1"/>
    </location>
</feature>
<keyword evidence="4 9" id="KW-0812">Transmembrane</keyword>
<feature type="domain" description="Heme-copper oxidase subunit III family profile" evidence="11">
    <location>
        <begin position="1"/>
        <end position="63"/>
    </location>
</feature>
<evidence type="ECO:0000256" key="9">
    <source>
        <dbReference type="RuleBase" id="RU003376"/>
    </source>
</evidence>
<sequence length="63" mass="7445">FFMLTGFHGAHVLLGTIMLLVMLLRISRGHFSRDNHFAFEAAAWYWHFVDVVWLALFLFVYVL</sequence>
<evidence type="ECO:0000256" key="3">
    <source>
        <dbReference type="ARBA" id="ARBA00012949"/>
    </source>
</evidence>
<dbReference type="InterPro" id="IPR013833">
    <property type="entry name" value="Cyt_c_oxidase_su3_a-hlx"/>
</dbReference>
<dbReference type="Gene3D" id="1.20.120.80">
    <property type="entry name" value="Cytochrome c oxidase, subunit III, four-helix bundle"/>
    <property type="match status" value="1"/>
</dbReference>
<name>A0ABY2ZQF8_9GAMM</name>
<feature type="transmembrane region" description="Helical" evidence="10">
    <location>
        <begin position="6"/>
        <end position="24"/>
    </location>
</feature>
<evidence type="ECO:0000256" key="2">
    <source>
        <dbReference type="ARBA" id="ARBA00010581"/>
    </source>
</evidence>
<keyword evidence="7 10" id="KW-0472">Membrane</keyword>
<dbReference type="InterPro" id="IPR024791">
    <property type="entry name" value="Cyt_c/ubiquinol_Oxase_su3"/>
</dbReference>
<feature type="transmembrane region" description="Helical" evidence="10">
    <location>
        <begin position="44"/>
        <end position="62"/>
    </location>
</feature>
<keyword evidence="6 10" id="KW-1133">Transmembrane helix</keyword>
<keyword evidence="5" id="KW-1278">Translocase</keyword>
<keyword evidence="13" id="KW-1185">Reference proteome</keyword>
<evidence type="ECO:0000259" key="11">
    <source>
        <dbReference type="PROSITE" id="PS50253"/>
    </source>
</evidence>
<reference evidence="12 13" key="1">
    <citation type="submission" date="2019-06" db="EMBL/GenBank/DDBJ databases">
        <title>Pantoea dispersa Assembly.</title>
        <authorList>
            <person name="Wang J."/>
        </authorList>
    </citation>
    <scope>NUCLEOTIDE SEQUENCE [LARGE SCALE GENOMIC DNA]</scope>
    <source>
        <strain evidence="13">bio</strain>
    </source>
</reference>
<gene>
    <name evidence="12" type="ORF">FK492_24415</name>
</gene>
<evidence type="ECO:0000256" key="4">
    <source>
        <dbReference type="ARBA" id="ARBA00022692"/>
    </source>
</evidence>
<proteinExistence type="inferred from homology"/>
<dbReference type="Proteomes" id="UP000319715">
    <property type="component" value="Unassembled WGS sequence"/>
</dbReference>
<evidence type="ECO:0000256" key="1">
    <source>
        <dbReference type="ARBA" id="ARBA00004141"/>
    </source>
</evidence>
<evidence type="ECO:0000256" key="8">
    <source>
        <dbReference type="ARBA" id="ARBA00031625"/>
    </source>
</evidence>